<dbReference type="AlphaFoldDB" id="A0A927MSK6"/>
<proteinExistence type="predicted"/>
<accession>A0A927MSK6</accession>
<reference evidence="2" key="1">
    <citation type="submission" date="2020-10" db="EMBL/GenBank/DDBJ databases">
        <title>Sequencing the genomes of 1000 actinobacteria strains.</title>
        <authorList>
            <person name="Klenk H.-P."/>
        </authorList>
    </citation>
    <scope>NUCLEOTIDE SEQUENCE</scope>
    <source>
        <strain evidence="2">DSM 45354</strain>
    </source>
</reference>
<gene>
    <name evidence="2" type="ORF">HEB94_002409</name>
</gene>
<evidence type="ECO:0000313" key="2">
    <source>
        <dbReference type="EMBL" id="MBE1605561.1"/>
    </source>
</evidence>
<sequence>MTGAGQMLDDAVQVALHAAANRQLAVARQSREHSSTSAQRLSRRKRETMLRERREAEYHQARVLLLISAFAGKTGVFDGLTKLAKLDFLLRYPVFLERLAETGVTALELDDVTRPTPEERGAVESRMLRYKYGPWDDRYYGIIGALVGRGLVEYVSGRRGNVTLRLTDGGRAIAGMLANEPPWRTTAARCDILRRAFGRMAGNSIKNLIYERLPDVVDRPRRTEI</sequence>
<dbReference type="EMBL" id="JADBEM010000001">
    <property type="protein sequence ID" value="MBE1605561.1"/>
    <property type="molecule type" value="Genomic_DNA"/>
</dbReference>
<feature type="region of interest" description="Disordered" evidence="1">
    <location>
        <begin position="26"/>
        <end position="48"/>
    </location>
</feature>
<comment type="caution">
    <text evidence="2">The sequence shown here is derived from an EMBL/GenBank/DDBJ whole genome shotgun (WGS) entry which is preliminary data.</text>
</comment>
<organism evidence="2 3">
    <name type="scientific">Actinopolymorpha pittospori</name>
    <dbReference type="NCBI Taxonomy" id="648752"/>
    <lineage>
        <taxon>Bacteria</taxon>
        <taxon>Bacillati</taxon>
        <taxon>Actinomycetota</taxon>
        <taxon>Actinomycetes</taxon>
        <taxon>Propionibacteriales</taxon>
        <taxon>Actinopolymorphaceae</taxon>
        <taxon>Actinopolymorpha</taxon>
    </lineage>
</organism>
<evidence type="ECO:0000313" key="3">
    <source>
        <dbReference type="Proteomes" id="UP000638648"/>
    </source>
</evidence>
<name>A0A927MSK6_9ACTN</name>
<keyword evidence="3" id="KW-1185">Reference proteome</keyword>
<dbReference type="Proteomes" id="UP000638648">
    <property type="component" value="Unassembled WGS sequence"/>
</dbReference>
<protein>
    <submittedName>
        <fullName evidence="2">Uncharacterized protein</fullName>
    </submittedName>
</protein>
<evidence type="ECO:0000256" key="1">
    <source>
        <dbReference type="SAM" id="MobiDB-lite"/>
    </source>
</evidence>